<accession>A0A7C9N340</accession>
<name>A0A7C9N340_9ACTN</name>
<evidence type="ECO:0000313" key="2">
    <source>
        <dbReference type="EMBL" id="NAS25010.1"/>
    </source>
</evidence>
<keyword evidence="1" id="KW-1133">Transmembrane helix</keyword>
<evidence type="ECO:0000313" key="3">
    <source>
        <dbReference type="Proteomes" id="UP000479526"/>
    </source>
</evidence>
<sequence length="85" mass="8676">MNARWVVPTSSAAAAAGSFAMAPEDSTGLFLAVALGVAAVLAILLVVEASAATFSEKHSARAMKVLALLFGREEPADEPEEESSA</sequence>
<dbReference type="Proteomes" id="UP000479526">
    <property type="component" value="Unassembled WGS sequence"/>
</dbReference>
<proteinExistence type="predicted"/>
<protein>
    <submittedName>
        <fullName evidence="2">Uncharacterized protein</fullName>
    </submittedName>
</protein>
<feature type="transmembrane region" description="Helical" evidence="1">
    <location>
        <begin position="30"/>
        <end position="54"/>
    </location>
</feature>
<keyword evidence="1" id="KW-0812">Transmembrane</keyword>
<comment type="caution">
    <text evidence="2">The sequence shown here is derived from an EMBL/GenBank/DDBJ whole genome shotgun (WGS) entry which is preliminary data.</text>
</comment>
<gene>
    <name evidence="2" type="ORF">GT755_25415</name>
</gene>
<dbReference type="AlphaFoldDB" id="A0A7C9N340"/>
<evidence type="ECO:0000256" key="1">
    <source>
        <dbReference type="SAM" id="Phobius"/>
    </source>
</evidence>
<keyword evidence="1" id="KW-0472">Membrane</keyword>
<dbReference type="EMBL" id="WXEW01000007">
    <property type="protein sequence ID" value="NAS25010.1"/>
    <property type="molecule type" value="Genomic_DNA"/>
</dbReference>
<reference evidence="2 3" key="1">
    <citation type="submission" date="2020-01" db="EMBL/GenBank/DDBJ databases">
        <title>Herbidospora sp. NEAU-GS84 nov., a novel actinomycete isolated from soil.</title>
        <authorList>
            <person name="Han L."/>
        </authorList>
    </citation>
    <scope>NUCLEOTIDE SEQUENCE [LARGE SCALE GENOMIC DNA]</scope>
    <source>
        <strain evidence="2 3">NEAU-GS84</strain>
    </source>
</reference>
<keyword evidence="3" id="KW-1185">Reference proteome</keyword>
<organism evidence="2 3">
    <name type="scientific">Herbidospora solisilvae</name>
    <dbReference type="NCBI Taxonomy" id="2696284"/>
    <lineage>
        <taxon>Bacteria</taxon>
        <taxon>Bacillati</taxon>
        <taxon>Actinomycetota</taxon>
        <taxon>Actinomycetes</taxon>
        <taxon>Streptosporangiales</taxon>
        <taxon>Streptosporangiaceae</taxon>
        <taxon>Herbidospora</taxon>
    </lineage>
</organism>